<name>A0A4Y2E4I9_ARAVE</name>
<dbReference type="OrthoDB" id="9996331at2759"/>
<dbReference type="AlphaFoldDB" id="A0A4Y2E4I9"/>
<dbReference type="EMBL" id="BGPR01000485">
    <property type="protein sequence ID" value="GBM22745.1"/>
    <property type="molecule type" value="Genomic_DNA"/>
</dbReference>
<keyword evidence="2" id="KW-1185">Reference proteome</keyword>
<dbReference type="Proteomes" id="UP000499080">
    <property type="component" value="Unassembled WGS sequence"/>
</dbReference>
<gene>
    <name evidence="1" type="ORF">AVEN_81499_1</name>
</gene>
<protein>
    <submittedName>
        <fullName evidence="1">Uncharacterized protein</fullName>
    </submittedName>
</protein>
<evidence type="ECO:0000313" key="1">
    <source>
        <dbReference type="EMBL" id="GBM22745.1"/>
    </source>
</evidence>
<proteinExistence type="predicted"/>
<accession>A0A4Y2E4I9</accession>
<sequence length="121" mass="13345">MGAGQRLIQVCKDPKVAKRVMLKIWKSFEDFGDVCKQLGQGRKLVTEDFWVRYLATTAKRNRQLSSVHIAREFVAAVGTPGESNTRSGNRCKTWISSFSPPQMVVNAGSPGQSNTQSGKSL</sequence>
<comment type="caution">
    <text evidence="1">The sequence shown here is derived from an EMBL/GenBank/DDBJ whole genome shotgun (WGS) entry which is preliminary data.</text>
</comment>
<evidence type="ECO:0000313" key="2">
    <source>
        <dbReference type="Proteomes" id="UP000499080"/>
    </source>
</evidence>
<organism evidence="1 2">
    <name type="scientific">Araneus ventricosus</name>
    <name type="common">Orbweaver spider</name>
    <name type="synonym">Epeira ventricosa</name>
    <dbReference type="NCBI Taxonomy" id="182803"/>
    <lineage>
        <taxon>Eukaryota</taxon>
        <taxon>Metazoa</taxon>
        <taxon>Ecdysozoa</taxon>
        <taxon>Arthropoda</taxon>
        <taxon>Chelicerata</taxon>
        <taxon>Arachnida</taxon>
        <taxon>Araneae</taxon>
        <taxon>Araneomorphae</taxon>
        <taxon>Entelegynae</taxon>
        <taxon>Araneoidea</taxon>
        <taxon>Araneidae</taxon>
        <taxon>Araneus</taxon>
    </lineage>
</organism>
<reference evidence="1 2" key="1">
    <citation type="journal article" date="2019" name="Sci. Rep.">
        <title>Orb-weaving spider Araneus ventricosus genome elucidates the spidroin gene catalogue.</title>
        <authorList>
            <person name="Kono N."/>
            <person name="Nakamura H."/>
            <person name="Ohtoshi R."/>
            <person name="Moran D.A.P."/>
            <person name="Shinohara A."/>
            <person name="Yoshida Y."/>
            <person name="Fujiwara M."/>
            <person name="Mori M."/>
            <person name="Tomita M."/>
            <person name="Arakawa K."/>
        </authorList>
    </citation>
    <scope>NUCLEOTIDE SEQUENCE [LARGE SCALE GENOMIC DNA]</scope>
</reference>